<dbReference type="Proteomes" id="UP001153334">
    <property type="component" value="Unassembled WGS sequence"/>
</dbReference>
<sequence>MAIAGELDIDEVMADDELVSGSEGVTFVLSDDEKEEEYTSLQPKVPFKQRVNPFVGPKDDDFLRIEKYFFALLRSPGLTIEGILEGTFDAHEISLITPQSGPLDVVSWQRRNARRYYENLETRFKGHPDTLAFKMACLYFGLPVEPLRKGTMPFDLPLDLDRLDTAKDAPPVDSLGFLRKYEYEEEFAEDKSILSLRGGGGRGFVATRRREAATNVRSAVQEVSPEGYEMDFTWSNSPATNTNTSTRNRKTILPSQEIQLYGWQGAVNTSLRYSEFVTQVDRLISNWNRVDQSISVEVWRRSPVKLAESVTATIYHNRPDAPAGDPIWNVIQKYFHPESADKYACFIRRGDEDDSMDEDRPRGYEPSSSDRYIVRIENESSKGEVTYMRVPDRLHAHHKAHQFSGEYTLAMQALLLPEAPHAWVSYQHGLAGDAYQYMDPPSGIWDQVIEAQKDWEPLPSIAFSLKDIGSQVVPVIVPGVFKPGQPPHMQRRDFRFANSARDSAGLGKLYGAIESCMGNLNLRDCSGFELWCSGLAFKQTTQPPTLIQFSGSITSPASLKDWRAFLAAGIVPDEPFSLVVRPVYKTYRLRNLVTRDKTEAQINELDVAQFKALVHKRLDRSYDPNDASHVVVLEPTSQASYQPLFSVRHDTTEAEWQWILRNVIESSMAISVADSDNEWSKSNRQPSSSSPFLLT</sequence>
<evidence type="ECO:0000313" key="1">
    <source>
        <dbReference type="EMBL" id="KAJ8111994.1"/>
    </source>
</evidence>
<protein>
    <submittedName>
        <fullName evidence="1">Uncharacterized protein</fullName>
    </submittedName>
</protein>
<comment type="caution">
    <text evidence="1">The sequence shown here is derived from an EMBL/GenBank/DDBJ whole genome shotgun (WGS) entry which is preliminary data.</text>
</comment>
<evidence type="ECO:0000313" key="2">
    <source>
        <dbReference type="Proteomes" id="UP001153334"/>
    </source>
</evidence>
<proteinExistence type="predicted"/>
<organism evidence="1 2">
    <name type="scientific">Nemania bipapillata</name>
    <dbReference type="NCBI Taxonomy" id="110536"/>
    <lineage>
        <taxon>Eukaryota</taxon>
        <taxon>Fungi</taxon>
        <taxon>Dikarya</taxon>
        <taxon>Ascomycota</taxon>
        <taxon>Pezizomycotina</taxon>
        <taxon>Sordariomycetes</taxon>
        <taxon>Xylariomycetidae</taxon>
        <taxon>Xylariales</taxon>
        <taxon>Xylariaceae</taxon>
        <taxon>Nemania</taxon>
    </lineage>
</organism>
<reference evidence="1" key="1">
    <citation type="submission" date="2022-11" db="EMBL/GenBank/DDBJ databases">
        <title>Genome Sequence of Nemania bipapillata.</title>
        <authorList>
            <person name="Buettner E."/>
        </authorList>
    </citation>
    <scope>NUCLEOTIDE SEQUENCE</scope>
    <source>
        <strain evidence="1">CP14</strain>
    </source>
</reference>
<keyword evidence="2" id="KW-1185">Reference proteome</keyword>
<dbReference type="EMBL" id="JAPESX010001717">
    <property type="protein sequence ID" value="KAJ8111994.1"/>
    <property type="molecule type" value="Genomic_DNA"/>
</dbReference>
<name>A0ACC2I9X2_9PEZI</name>
<accession>A0ACC2I9X2</accession>
<gene>
    <name evidence="1" type="ORF">ONZ43_g5493</name>
</gene>